<name>E1YF13_9BACT</name>
<feature type="domain" description="Response regulatory" evidence="8">
    <location>
        <begin position="8"/>
        <end position="121"/>
    </location>
</feature>
<dbReference type="Pfam" id="PF00158">
    <property type="entry name" value="Sigma54_activat"/>
    <property type="match status" value="1"/>
</dbReference>
<accession>E1YF13</accession>
<dbReference type="Gene3D" id="3.40.50.300">
    <property type="entry name" value="P-loop containing nucleotide triphosphate hydrolases"/>
    <property type="match status" value="1"/>
</dbReference>
<sequence>MGDSMRNRILVIDDDLVACEVLQETLIRAQYDVDICTSAKEALGKDLSSYNLLISDIRMPEADGLNLLHQVQKQWPELPVIMVTAYGSLETTMESLRLGASDYISKPFSPEAIRLKVKKLLDVKDLQQKRLIGNPENSEEPQFVGSSAAMVEFYKQLARVADAWDSVLIEGESGTGKELAARALHHLSTRRGKPFVALNCGAIPENLLESELFGYEKGAFTGADKSHEGLLASAQEGTFFLDEITEMSTALQAKLLRFMQSREVRRLGGHDVKHVVVRVVAAANRDVDDQIKNGRFRSDLLYRFVVRLHTPSLRQHKEDLPQLVEYFLKKWGYTSIHISDEAMECMMAYEWPGNVRELENVLRQTLLMSPFSIIFPENLPERFRAGGNREQSQFKPLEEAEKKQILRMLKTTSWNQTRTSQLLGIDRKTLRVKIQRYGLHKDKLL</sequence>
<dbReference type="InterPro" id="IPR011006">
    <property type="entry name" value="CheY-like_superfamily"/>
</dbReference>
<dbReference type="GO" id="GO:0000160">
    <property type="term" value="P:phosphorelay signal transduction system"/>
    <property type="evidence" value="ECO:0007669"/>
    <property type="project" value="InterPro"/>
</dbReference>
<dbReference type="PANTHER" id="PTHR32071:SF57">
    <property type="entry name" value="C4-DICARBOXYLATE TRANSPORT TRANSCRIPTIONAL REGULATORY PROTEIN DCTD"/>
    <property type="match status" value="1"/>
</dbReference>
<dbReference type="InterPro" id="IPR027417">
    <property type="entry name" value="P-loop_NTPase"/>
</dbReference>
<evidence type="ECO:0000256" key="5">
    <source>
        <dbReference type="ARBA" id="ARBA00023163"/>
    </source>
</evidence>
<evidence type="ECO:0000259" key="7">
    <source>
        <dbReference type="PROSITE" id="PS50045"/>
    </source>
</evidence>
<evidence type="ECO:0000256" key="6">
    <source>
        <dbReference type="PROSITE-ProRule" id="PRU00169"/>
    </source>
</evidence>
<evidence type="ECO:0000256" key="1">
    <source>
        <dbReference type="ARBA" id="ARBA00022741"/>
    </source>
</evidence>
<dbReference type="InterPro" id="IPR009057">
    <property type="entry name" value="Homeodomain-like_sf"/>
</dbReference>
<organism evidence="9">
    <name type="scientific">uncultured Desulfobacterium sp</name>
    <dbReference type="NCBI Taxonomy" id="201089"/>
    <lineage>
        <taxon>Bacteria</taxon>
        <taxon>Pseudomonadati</taxon>
        <taxon>Thermodesulfobacteriota</taxon>
        <taxon>Desulfobacteria</taxon>
        <taxon>Desulfobacterales</taxon>
        <taxon>Desulfobacteriaceae</taxon>
        <taxon>Desulfobacterium</taxon>
        <taxon>environmental samples</taxon>
    </lineage>
</organism>
<dbReference type="PRINTS" id="PR01590">
    <property type="entry name" value="HTHFIS"/>
</dbReference>
<evidence type="ECO:0000259" key="8">
    <source>
        <dbReference type="PROSITE" id="PS50110"/>
    </source>
</evidence>
<evidence type="ECO:0000256" key="4">
    <source>
        <dbReference type="ARBA" id="ARBA00023125"/>
    </source>
</evidence>
<dbReference type="PROSITE" id="PS50110">
    <property type="entry name" value="RESPONSE_REGULATORY"/>
    <property type="match status" value="1"/>
</dbReference>
<dbReference type="AlphaFoldDB" id="E1YF13"/>
<reference evidence="9" key="1">
    <citation type="journal article" date="2011" name="Environ. Microbiol.">
        <title>Genomic insights into the metabolic potential of the polycyclic aromatic hydrocarbon degrading sulfate-reducing Deltaproteobacterium N47.</title>
        <authorList>
            <person name="Bergmann F."/>
            <person name="Selesi D."/>
            <person name="Weinmaier T."/>
            <person name="Tischler P."/>
            <person name="Rattei T."/>
            <person name="Meckenstock R.U."/>
        </authorList>
    </citation>
    <scope>NUCLEOTIDE SEQUENCE</scope>
</reference>
<evidence type="ECO:0000313" key="9">
    <source>
        <dbReference type="EMBL" id="CBX29157.1"/>
    </source>
</evidence>
<feature type="domain" description="Sigma-54 factor interaction" evidence="7">
    <location>
        <begin position="143"/>
        <end position="367"/>
    </location>
</feature>
<dbReference type="SUPFAM" id="SSF52540">
    <property type="entry name" value="P-loop containing nucleoside triphosphate hydrolases"/>
    <property type="match status" value="1"/>
</dbReference>
<dbReference type="PROSITE" id="PS50045">
    <property type="entry name" value="SIGMA54_INTERACT_4"/>
    <property type="match status" value="1"/>
</dbReference>
<dbReference type="GO" id="GO:0043565">
    <property type="term" value="F:sequence-specific DNA binding"/>
    <property type="evidence" value="ECO:0007669"/>
    <property type="project" value="InterPro"/>
</dbReference>
<dbReference type="EMBL" id="FR695872">
    <property type="protein sequence ID" value="CBX29157.1"/>
    <property type="molecule type" value="Genomic_DNA"/>
</dbReference>
<keyword evidence="6" id="KW-0597">Phosphoprotein</keyword>
<dbReference type="Pfam" id="PF00072">
    <property type="entry name" value="Response_reg"/>
    <property type="match status" value="1"/>
</dbReference>
<feature type="modified residue" description="4-aspartylphosphate" evidence="6">
    <location>
        <position position="56"/>
    </location>
</feature>
<dbReference type="Gene3D" id="1.10.8.60">
    <property type="match status" value="1"/>
</dbReference>
<dbReference type="Pfam" id="PF02954">
    <property type="entry name" value="HTH_8"/>
    <property type="match status" value="1"/>
</dbReference>
<dbReference type="Gene3D" id="1.10.10.60">
    <property type="entry name" value="Homeodomain-like"/>
    <property type="match status" value="1"/>
</dbReference>
<dbReference type="InterPro" id="IPR001789">
    <property type="entry name" value="Sig_transdc_resp-reg_receiver"/>
</dbReference>
<dbReference type="PANTHER" id="PTHR32071">
    <property type="entry name" value="TRANSCRIPTIONAL REGULATORY PROTEIN"/>
    <property type="match status" value="1"/>
</dbReference>
<dbReference type="Pfam" id="PF25601">
    <property type="entry name" value="AAA_lid_14"/>
    <property type="match status" value="1"/>
</dbReference>
<dbReference type="SMART" id="SM00382">
    <property type="entry name" value="AAA"/>
    <property type="match status" value="1"/>
</dbReference>
<dbReference type="SUPFAM" id="SSF46689">
    <property type="entry name" value="Homeodomain-like"/>
    <property type="match status" value="1"/>
</dbReference>
<keyword evidence="2" id="KW-0067">ATP-binding</keyword>
<dbReference type="FunFam" id="3.40.50.300:FF:000006">
    <property type="entry name" value="DNA-binding transcriptional regulator NtrC"/>
    <property type="match status" value="1"/>
</dbReference>
<gene>
    <name evidence="9" type="ORF">N47_J01380</name>
</gene>
<protein>
    <submittedName>
        <fullName evidence="9">Acetoacetate metabolism regulatory protein atoC</fullName>
    </submittedName>
</protein>
<keyword evidence="5" id="KW-0804">Transcription</keyword>
<dbReference type="InterPro" id="IPR002078">
    <property type="entry name" value="Sigma_54_int"/>
</dbReference>
<dbReference type="Gene3D" id="3.40.50.2300">
    <property type="match status" value="1"/>
</dbReference>
<dbReference type="InterPro" id="IPR003593">
    <property type="entry name" value="AAA+_ATPase"/>
</dbReference>
<dbReference type="SMART" id="SM00448">
    <property type="entry name" value="REC"/>
    <property type="match status" value="1"/>
</dbReference>
<dbReference type="CDD" id="cd00009">
    <property type="entry name" value="AAA"/>
    <property type="match status" value="1"/>
</dbReference>
<proteinExistence type="predicted"/>
<dbReference type="PROSITE" id="PS00676">
    <property type="entry name" value="SIGMA54_INTERACT_2"/>
    <property type="match status" value="1"/>
</dbReference>
<dbReference type="GO" id="GO:0006355">
    <property type="term" value="P:regulation of DNA-templated transcription"/>
    <property type="evidence" value="ECO:0007669"/>
    <property type="project" value="InterPro"/>
</dbReference>
<evidence type="ECO:0000256" key="3">
    <source>
        <dbReference type="ARBA" id="ARBA00023015"/>
    </source>
</evidence>
<evidence type="ECO:0000256" key="2">
    <source>
        <dbReference type="ARBA" id="ARBA00022840"/>
    </source>
</evidence>
<keyword evidence="1" id="KW-0547">Nucleotide-binding</keyword>
<dbReference type="SUPFAM" id="SSF52172">
    <property type="entry name" value="CheY-like"/>
    <property type="match status" value="1"/>
</dbReference>
<keyword evidence="3" id="KW-0805">Transcription regulation</keyword>
<dbReference type="GO" id="GO:0005524">
    <property type="term" value="F:ATP binding"/>
    <property type="evidence" value="ECO:0007669"/>
    <property type="project" value="UniProtKB-KW"/>
</dbReference>
<dbReference type="InterPro" id="IPR058031">
    <property type="entry name" value="AAA_lid_NorR"/>
</dbReference>
<dbReference type="InterPro" id="IPR002197">
    <property type="entry name" value="HTH_Fis"/>
</dbReference>
<keyword evidence="4" id="KW-0238">DNA-binding</keyword>
<dbReference type="InterPro" id="IPR025944">
    <property type="entry name" value="Sigma_54_int_dom_CS"/>
</dbReference>
<dbReference type="PROSITE" id="PS00688">
    <property type="entry name" value="SIGMA54_INTERACT_3"/>
    <property type="match status" value="1"/>
</dbReference>
<dbReference type="InterPro" id="IPR025943">
    <property type="entry name" value="Sigma_54_int_dom_ATP-bd_2"/>
</dbReference>